<feature type="transmembrane region" description="Helical" evidence="19">
    <location>
        <begin position="62"/>
        <end position="86"/>
    </location>
</feature>
<dbReference type="PANTHER" id="PTHR22888">
    <property type="entry name" value="CYTOCHROME C OXIDASE, SUBUNIT II"/>
    <property type="match status" value="1"/>
</dbReference>
<dbReference type="FunFam" id="2.60.40.420:FF:000001">
    <property type="entry name" value="Cytochrome c oxidase subunit 2"/>
    <property type="match status" value="1"/>
</dbReference>
<evidence type="ECO:0000259" key="20">
    <source>
        <dbReference type="PROSITE" id="PS50857"/>
    </source>
</evidence>
<evidence type="ECO:0000256" key="2">
    <source>
        <dbReference type="ARBA" id="ARBA00007866"/>
    </source>
</evidence>
<evidence type="ECO:0000256" key="12">
    <source>
        <dbReference type="ARBA" id="ARBA00022982"/>
    </source>
</evidence>
<comment type="catalytic activity">
    <reaction evidence="17">
        <text>4 Fe(II)-[cytochrome c] + O2 + 8 H(+)(in) = 4 Fe(III)-[cytochrome c] + 2 H2O + 4 H(+)(out)</text>
        <dbReference type="Rhea" id="RHEA:11436"/>
        <dbReference type="Rhea" id="RHEA-COMP:10350"/>
        <dbReference type="Rhea" id="RHEA-COMP:14399"/>
        <dbReference type="ChEBI" id="CHEBI:15377"/>
        <dbReference type="ChEBI" id="CHEBI:15378"/>
        <dbReference type="ChEBI" id="CHEBI:15379"/>
        <dbReference type="ChEBI" id="CHEBI:29033"/>
        <dbReference type="ChEBI" id="CHEBI:29034"/>
        <dbReference type="EC" id="7.1.1.9"/>
    </reaction>
    <physiologicalReaction direction="left-to-right" evidence="17">
        <dbReference type="Rhea" id="RHEA:11437"/>
    </physiologicalReaction>
</comment>
<evidence type="ECO:0000256" key="18">
    <source>
        <dbReference type="RuleBase" id="RU000457"/>
    </source>
</evidence>
<comment type="subcellular location">
    <subcellularLocation>
        <location evidence="1 18">Mitochondrion inner membrane</location>
        <topology evidence="1 18">Multi-pass membrane protein</topology>
    </subcellularLocation>
</comment>
<keyword evidence="10" id="KW-0460">Magnesium</keyword>
<keyword evidence="9 18" id="KW-0999">Mitochondrion inner membrane</keyword>
<comment type="function">
    <text evidence="18">Component of the cytochrome c oxidase, the last enzyme in the mitochondrial electron transport chain which drives oxidative phosphorylation. The respiratory chain contains 3 multisubunit complexes succinate dehydrogenase (complex II, CII), ubiquinol-cytochrome c oxidoreductase (cytochrome b-c1 complex, complex III, CIII) and cytochrome c oxidase (complex IV, CIV), that cooperate to transfer electrons derived from NADH and succinate to molecular oxygen, creating an electrochemical gradient over the inner membrane that drives transmembrane transport and the ATP synthase. Cytochrome c oxidase is the component of the respiratory chain that catalyzes the reduction of oxygen to water. Electrons originating from reduced cytochrome c in the intermembrane space (IMS) are transferred via the dinuclear copper A center (CU(A)) of subunit 2 and heme A of subunit 1 to the active site in subunit 1, a binuclear center (BNC) formed by heme A3 and copper B (CU(B)). The BNC reduces molecular oxygen to 2 water molecules using 4 electrons from cytochrome c in the IMS and 4 protons from the mitochondrial matrix.</text>
</comment>
<dbReference type="GO" id="GO:0016491">
    <property type="term" value="F:oxidoreductase activity"/>
    <property type="evidence" value="ECO:0007669"/>
    <property type="project" value="UniProtKB-KW"/>
</dbReference>
<evidence type="ECO:0000313" key="22">
    <source>
        <dbReference type="EMBL" id="AAS00831.1"/>
    </source>
</evidence>
<keyword evidence="14 18" id="KW-0186">Copper</keyword>
<dbReference type="GO" id="GO:0004129">
    <property type="term" value="F:cytochrome-c oxidase activity"/>
    <property type="evidence" value="ECO:0007669"/>
    <property type="project" value="UniProtKB-EC"/>
</dbReference>
<evidence type="ECO:0000256" key="3">
    <source>
        <dbReference type="ARBA" id="ARBA00011164"/>
    </source>
</evidence>
<feature type="domain" description="Cytochrome oxidase subunit II transmembrane region profile" evidence="21">
    <location>
        <begin position="1"/>
        <end position="90"/>
    </location>
</feature>
<keyword evidence="15 18" id="KW-0496">Mitochondrion</keyword>
<dbReference type="Pfam" id="PF02790">
    <property type="entry name" value="COX2_TM"/>
    <property type="match status" value="1"/>
</dbReference>
<keyword evidence="22" id="KW-0560">Oxidoreductase</keyword>
<keyword evidence="7 18" id="KW-0812">Transmembrane</keyword>
<keyword evidence="13 19" id="KW-1133">Transmembrane helix</keyword>
<dbReference type="InterPro" id="IPR034210">
    <property type="entry name" value="CcO_II_C"/>
</dbReference>
<evidence type="ECO:0000256" key="14">
    <source>
        <dbReference type="ARBA" id="ARBA00023008"/>
    </source>
</evidence>
<keyword evidence="11" id="KW-1278">Translocase</keyword>
<keyword evidence="6 18" id="KW-0679">Respiratory chain</keyword>
<dbReference type="EMBL" id="AY456186">
    <property type="protein sequence ID" value="AAS00831.1"/>
    <property type="molecule type" value="Genomic_DNA"/>
</dbReference>
<comment type="cofactor">
    <cofactor evidence="18">
        <name>Cu cation</name>
        <dbReference type="ChEBI" id="CHEBI:23378"/>
    </cofactor>
    <text evidence="18">Binds a copper A center.</text>
</comment>
<protein>
    <recommendedName>
        <fullName evidence="4 18">Cytochrome c oxidase subunit 2</fullName>
    </recommendedName>
</protein>
<dbReference type="PRINTS" id="PR01166">
    <property type="entry name" value="CYCOXIDASEII"/>
</dbReference>
<dbReference type="PROSITE" id="PS50999">
    <property type="entry name" value="COX2_TM"/>
    <property type="match status" value="1"/>
</dbReference>
<sequence>MSYQKMTFQNSTSPIMEHLISFHDYILIILCLITTMIFYVLSSMITNKYLNQLLINNQVLEFIWTSIPALILTFIMVPSLHILYLLDETMNPLLTVKIMGHQWYWSYEYSDFKNIQFDSYMIPNNPLLRLLDTNNRLILPFSTLTRLLISSHDVLHSWTMPSLGAKIDAVPGRLNQLTIFIQRPGIFFGQCSEICGINHSFMPISLQSVNTPDFINWLYSM</sequence>
<dbReference type="InterPro" id="IPR008972">
    <property type="entry name" value="Cupredoxin"/>
</dbReference>
<keyword evidence="8 18" id="KW-0479">Metal-binding</keyword>
<comment type="similarity">
    <text evidence="2 18">Belongs to the cytochrome c oxidase subunit 2 family.</text>
</comment>
<proteinExistence type="inferred from homology"/>
<evidence type="ECO:0000256" key="1">
    <source>
        <dbReference type="ARBA" id="ARBA00004448"/>
    </source>
</evidence>
<dbReference type="PROSITE" id="PS50857">
    <property type="entry name" value="COX2_CUA"/>
    <property type="match status" value="1"/>
</dbReference>
<evidence type="ECO:0000256" key="5">
    <source>
        <dbReference type="ARBA" id="ARBA00022448"/>
    </source>
</evidence>
<dbReference type="Gene3D" id="2.60.40.420">
    <property type="entry name" value="Cupredoxins - blue copper proteins"/>
    <property type="match status" value="1"/>
</dbReference>
<dbReference type="Gene3D" id="1.10.287.90">
    <property type="match status" value="1"/>
</dbReference>
<evidence type="ECO:0000256" key="8">
    <source>
        <dbReference type="ARBA" id="ARBA00022723"/>
    </source>
</evidence>
<feature type="transmembrane region" description="Helical" evidence="19">
    <location>
        <begin position="21"/>
        <end position="42"/>
    </location>
</feature>
<dbReference type="InterPro" id="IPR002429">
    <property type="entry name" value="CcO_II-like_C"/>
</dbReference>
<evidence type="ECO:0000256" key="6">
    <source>
        <dbReference type="ARBA" id="ARBA00022660"/>
    </source>
</evidence>
<dbReference type="PROSITE" id="PS00078">
    <property type="entry name" value="COX2"/>
    <property type="match status" value="1"/>
</dbReference>
<evidence type="ECO:0000256" key="17">
    <source>
        <dbReference type="ARBA" id="ARBA00049512"/>
    </source>
</evidence>
<dbReference type="Pfam" id="PF00116">
    <property type="entry name" value="COX2"/>
    <property type="match status" value="1"/>
</dbReference>
<gene>
    <name evidence="22" type="primary">cox2</name>
</gene>
<evidence type="ECO:0000256" key="9">
    <source>
        <dbReference type="ARBA" id="ARBA00022792"/>
    </source>
</evidence>
<dbReference type="AlphaFoldDB" id="Q6SL42"/>
<dbReference type="SUPFAM" id="SSF81464">
    <property type="entry name" value="Cytochrome c oxidase subunit II-like, transmembrane region"/>
    <property type="match status" value="1"/>
</dbReference>
<evidence type="ECO:0000256" key="4">
    <source>
        <dbReference type="ARBA" id="ARBA00015946"/>
    </source>
</evidence>
<dbReference type="GO" id="GO:0005507">
    <property type="term" value="F:copper ion binding"/>
    <property type="evidence" value="ECO:0007669"/>
    <property type="project" value="InterPro"/>
</dbReference>
<evidence type="ECO:0000256" key="11">
    <source>
        <dbReference type="ARBA" id="ARBA00022967"/>
    </source>
</evidence>
<evidence type="ECO:0000256" key="10">
    <source>
        <dbReference type="ARBA" id="ARBA00022842"/>
    </source>
</evidence>
<organism evidence="22">
    <name type="scientific">Armillifer armillatus</name>
    <name type="common">Tongue worm</name>
    <dbReference type="NCBI Taxonomy" id="260804"/>
    <lineage>
        <taxon>Eukaryota</taxon>
        <taxon>Metazoa</taxon>
        <taxon>Ecdysozoa</taxon>
        <taxon>Arthropoda</taxon>
        <taxon>Crustacea</taxon>
        <taxon>Oligostraca</taxon>
        <taxon>Ichthyostraca</taxon>
        <taxon>Pentastomida</taxon>
        <taxon>Porocephalida</taxon>
        <taxon>Armilliferidae</taxon>
        <taxon>Armillifer</taxon>
    </lineage>
</organism>
<dbReference type="PANTHER" id="PTHR22888:SF9">
    <property type="entry name" value="CYTOCHROME C OXIDASE SUBUNIT 2"/>
    <property type="match status" value="1"/>
</dbReference>
<accession>Q6SL42</accession>
<dbReference type="CDD" id="cd13912">
    <property type="entry name" value="CcO_II_C"/>
    <property type="match status" value="1"/>
</dbReference>
<evidence type="ECO:0000256" key="15">
    <source>
        <dbReference type="ARBA" id="ARBA00023128"/>
    </source>
</evidence>
<dbReference type="InterPro" id="IPR001505">
    <property type="entry name" value="Copper_CuA"/>
</dbReference>
<dbReference type="SUPFAM" id="SSF49503">
    <property type="entry name" value="Cupredoxins"/>
    <property type="match status" value="1"/>
</dbReference>
<keyword evidence="12 18" id="KW-0249">Electron transport</keyword>
<keyword evidence="5 18" id="KW-0813">Transport</keyword>
<dbReference type="InterPro" id="IPR045187">
    <property type="entry name" value="CcO_II"/>
</dbReference>
<name>Q6SL42_ARMAR</name>
<dbReference type="InterPro" id="IPR011759">
    <property type="entry name" value="Cyt_c_oxidase_su2_TM_dom"/>
</dbReference>
<dbReference type="GO" id="GO:0005743">
    <property type="term" value="C:mitochondrial inner membrane"/>
    <property type="evidence" value="ECO:0007669"/>
    <property type="project" value="UniProtKB-SubCell"/>
</dbReference>
<dbReference type="InterPro" id="IPR036257">
    <property type="entry name" value="Cyt_c_oxidase_su2_TM_sf"/>
</dbReference>
<evidence type="ECO:0000259" key="21">
    <source>
        <dbReference type="PROSITE" id="PS50999"/>
    </source>
</evidence>
<dbReference type="GO" id="GO:0042773">
    <property type="term" value="P:ATP synthesis coupled electron transport"/>
    <property type="evidence" value="ECO:0007669"/>
    <property type="project" value="TreeGrafter"/>
</dbReference>
<geneLocation type="mitochondrion" evidence="22"/>
<reference evidence="22" key="1">
    <citation type="journal article" date="2004" name="Proc. R. Soc. B">
        <title>Phylogenetic position of the Pentastomida and [pan]crustacean relationships.</title>
        <authorList>
            <person name="Lavrov D.V."/>
            <person name="Brown W.M."/>
            <person name="Boore J.L."/>
        </authorList>
    </citation>
    <scope>NUCLEOTIDE SEQUENCE</scope>
</reference>
<evidence type="ECO:0000256" key="13">
    <source>
        <dbReference type="ARBA" id="ARBA00022989"/>
    </source>
</evidence>
<evidence type="ECO:0000256" key="16">
    <source>
        <dbReference type="ARBA" id="ARBA00023136"/>
    </source>
</evidence>
<evidence type="ECO:0000256" key="19">
    <source>
        <dbReference type="SAM" id="Phobius"/>
    </source>
</evidence>
<keyword evidence="16 18" id="KW-0472">Membrane</keyword>
<feature type="domain" description="Cytochrome oxidase subunit II copper A binding" evidence="20">
    <location>
        <begin position="91"/>
        <end position="220"/>
    </location>
</feature>
<evidence type="ECO:0000256" key="7">
    <source>
        <dbReference type="ARBA" id="ARBA00022692"/>
    </source>
</evidence>
<comment type="subunit">
    <text evidence="3">Component of the cytochrome c oxidase (complex IV, CIV), a multisubunit enzyme composed of a catalytic core of 3 subunits and several supernumerary subunits. The complex exists as a monomer or a dimer and forms supercomplexes (SCs) in the inner mitochondrial membrane with ubiquinol-cytochrome c oxidoreductase (cytochrome b-c1 complex, complex III, CIII).</text>
</comment>